<name>A0ACC0I0H3_9ERIC</name>
<sequence>MGGEIAVKKPLLISDKGKELVLSEMKLLLGSTHHRNIVKFLGFCSHREEMLLVLEFASNGSLDHLLFNSEAGRADALDWKRTYAIIVGVAQGLLYLHERSHSVIIHYDIKPANILIDENWVPKIADFSTANLFPQDQMHVNISEAAGTLGYSAPKYMDNGHVSPKVDTYSFGVVVLELISGQKN</sequence>
<protein>
    <submittedName>
        <fullName evidence="1">Receptor-like protein kinase</fullName>
    </submittedName>
</protein>
<dbReference type="Proteomes" id="UP001060215">
    <property type="component" value="Chromosome 2"/>
</dbReference>
<comment type="caution">
    <text evidence="1">The sequence shown here is derived from an EMBL/GenBank/DDBJ whole genome shotgun (WGS) entry which is preliminary data.</text>
</comment>
<keyword evidence="2" id="KW-1185">Reference proteome</keyword>
<organism evidence="1 2">
    <name type="scientific">Camellia lanceoleosa</name>
    <dbReference type="NCBI Taxonomy" id="1840588"/>
    <lineage>
        <taxon>Eukaryota</taxon>
        <taxon>Viridiplantae</taxon>
        <taxon>Streptophyta</taxon>
        <taxon>Embryophyta</taxon>
        <taxon>Tracheophyta</taxon>
        <taxon>Spermatophyta</taxon>
        <taxon>Magnoliopsida</taxon>
        <taxon>eudicotyledons</taxon>
        <taxon>Gunneridae</taxon>
        <taxon>Pentapetalae</taxon>
        <taxon>asterids</taxon>
        <taxon>Ericales</taxon>
        <taxon>Theaceae</taxon>
        <taxon>Camellia</taxon>
    </lineage>
</organism>
<proteinExistence type="predicted"/>
<accession>A0ACC0I0H3</accession>
<gene>
    <name evidence="1" type="ORF">LOK49_LG04G01261</name>
</gene>
<dbReference type="EMBL" id="CM045759">
    <property type="protein sequence ID" value="KAI8018713.1"/>
    <property type="molecule type" value="Genomic_DNA"/>
</dbReference>
<evidence type="ECO:0000313" key="1">
    <source>
        <dbReference type="EMBL" id="KAI8018713.1"/>
    </source>
</evidence>
<reference evidence="1 2" key="1">
    <citation type="journal article" date="2022" name="Plant J.">
        <title>Chromosome-level genome of Camellia lanceoleosa provides a valuable resource for understanding genome evolution and self-incompatibility.</title>
        <authorList>
            <person name="Gong W."/>
            <person name="Xiao S."/>
            <person name="Wang L."/>
            <person name="Liao Z."/>
            <person name="Chang Y."/>
            <person name="Mo W."/>
            <person name="Hu G."/>
            <person name="Li W."/>
            <person name="Zhao G."/>
            <person name="Zhu H."/>
            <person name="Hu X."/>
            <person name="Ji K."/>
            <person name="Xiang X."/>
            <person name="Song Q."/>
            <person name="Yuan D."/>
            <person name="Jin S."/>
            <person name="Zhang L."/>
        </authorList>
    </citation>
    <scope>NUCLEOTIDE SEQUENCE [LARGE SCALE GENOMIC DNA]</scope>
    <source>
        <strain evidence="1">SQ_2022a</strain>
    </source>
</reference>
<evidence type="ECO:0000313" key="2">
    <source>
        <dbReference type="Proteomes" id="UP001060215"/>
    </source>
</evidence>